<reference evidence="4 5" key="1">
    <citation type="journal article" date="2023" name="IScience">
        <title>Expanded male sex-determining region conserved during the evolution of homothallism in the green alga Volvox.</title>
        <authorList>
            <person name="Yamamoto K."/>
            <person name="Matsuzaki R."/>
            <person name="Mahakham W."/>
            <person name="Heman W."/>
            <person name="Sekimoto H."/>
            <person name="Kawachi M."/>
            <person name="Minakuchi Y."/>
            <person name="Toyoda A."/>
            <person name="Nozaki H."/>
        </authorList>
    </citation>
    <scope>NUCLEOTIDE SEQUENCE [LARGE SCALE GENOMIC DNA]</scope>
    <source>
        <strain evidence="4 5">NIES-4468</strain>
    </source>
</reference>
<dbReference type="Pfam" id="PF00216">
    <property type="entry name" value="Bac_DNA_binding"/>
    <property type="match status" value="1"/>
</dbReference>
<keyword evidence="1" id="KW-0238">DNA-binding</keyword>
<dbReference type="SUPFAM" id="SSF47729">
    <property type="entry name" value="IHF-like DNA-binding proteins"/>
    <property type="match status" value="1"/>
</dbReference>
<gene>
    <name evidence="4" type="ORF">VaNZ11_016999</name>
</gene>
<evidence type="ECO:0000313" key="4">
    <source>
        <dbReference type="EMBL" id="GLI71694.1"/>
    </source>
</evidence>
<proteinExistence type="inferred from homology"/>
<accession>A0ABQ5SPV4</accession>
<comment type="similarity">
    <text evidence="2">Belongs to the bacterial histone-like protein family.</text>
</comment>
<evidence type="ECO:0000313" key="5">
    <source>
        <dbReference type="Proteomes" id="UP001165090"/>
    </source>
</evidence>
<dbReference type="PRINTS" id="PR01727">
    <property type="entry name" value="DNABINDINGHU"/>
</dbReference>
<dbReference type="InterPro" id="IPR020816">
    <property type="entry name" value="Histone-like_DNA-bd_CS"/>
</dbReference>
<name>A0ABQ5SPV4_9CHLO</name>
<feature type="compositionally biased region" description="Low complexity" evidence="3">
    <location>
        <begin position="133"/>
        <end position="180"/>
    </location>
</feature>
<dbReference type="PANTHER" id="PTHR33175:SF3">
    <property type="entry name" value="DNA-BINDING PROTEIN HU-BETA"/>
    <property type="match status" value="1"/>
</dbReference>
<feature type="region of interest" description="Disordered" evidence="3">
    <location>
        <begin position="120"/>
        <end position="189"/>
    </location>
</feature>
<dbReference type="Gene3D" id="4.10.520.10">
    <property type="entry name" value="IHF-like DNA-binding proteins"/>
    <property type="match status" value="1"/>
</dbReference>
<evidence type="ECO:0000256" key="3">
    <source>
        <dbReference type="SAM" id="MobiDB-lite"/>
    </source>
</evidence>
<dbReference type="SMART" id="SM00411">
    <property type="entry name" value="BHL"/>
    <property type="match status" value="1"/>
</dbReference>
<comment type="caution">
    <text evidence="4">The sequence shown here is derived from an EMBL/GenBank/DDBJ whole genome shotgun (WGS) entry which is preliminary data.</text>
</comment>
<dbReference type="InterPro" id="IPR000119">
    <property type="entry name" value="Hist_DNA-bd"/>
</dbReference>
<dbReference type="Proteomes" id="UP001165090">
    <property type="component" value="Unassembled WGS sequence"/>
</dbReference>
<dbReference type="InterPro" id="IPR010992">
    <property type="entry name" value="IHF-like_DNA-bd_dom_sf"/>
</dbReference>
<dbReference type="PROSITE" id="PS00045">
    <property type="entry name" value="HISTONE_LIKE"/>
    <property type="match status" value="1"/>
</dbReference>
<dbReference type="CDD" id="cd13831">
    <property type="entry name" value="HU"/>
    <property type="match status" value="1"/>
</dbReference>
<dbReference type="PANTHER" id="PTHR33175">
    <property type="entry name" value="DNA-BINDING PROTEIN HU"/>
    <property type="match status" value="1"/>
</dbReference>
<protein>
    <submittedName>
        <fullName evidence="4">Uncharacterized protein</fullName>
    </submittedName>
</protein>
<organism evidence="4 5">
    <name type="scientific">Volvox africanus</name>
    <dbReference type="NCBI Taxonomy" id="51714"/>
    <lineage>
        <taxon>Eukaryota</taxon>
        <taxon>Viridiplantae</taxon>
        <taxon>Chlorophyta</taxon>
        <taxon>core chlorophytes</taxon>
        <taxon>Chlorophyceae</taxon>
        <taxon>CS clade</taxon>
        <taxon>Chlamydomonadales</taxon>
        <taxon>Volvocaceae</taxon>
        <taxon>Volvox</taxon>
    </lineage>
</organism>
<sequence>MALAISRTSISRHHGLLMNGASVNRRISICVRAAAAERTPVVGKAALIDKIARDASLTEAQATKAFDSLFDAVQEAVTSGKKVTVIGFGTFESRDRKERAGRNPRTGEVITIPASKAPSFKASPSFKEKVNGKVAPPKTKPVAPTPSTTKSTTPVTSGAPRPAVRPAAPAPLPAAVAKKTAPPPPKLKK</sequence>
<evidence type="ECO:0000256" key="1">
    <source>
        <dbReference type="ARBA" id="ARBA00023125"/>
    </source>
</evidence>
<keyword evidence="5" id="KW-1185">Reference proteome</keyword>
<evidence type="ECO:0000256" key="2">
    <source>
        <dbReference type="RuleBase" id="RU003939"/>
    </source>
</evidence>
<dbReference type="EMBL" id="BSDZ01000117">
    <property type="protein sequence ID" value="GLI71694.1"/>
    <property type="molecule type" value="Genomic_DNA"/>
</dbReference>